<evidence type="ECO:0000256" key="1">
    <source>
        <dbReference type="SAM" id="Phobius"/>
    </source>
</evidence>
<keyword evidence="3" id="KW-1185">Reference proteome</keyword>
<reference evidence="2 3" key="1">
    <citation type="submission" date="2020-07" db="EMBL/GenBank/DDBJ databases">
        <title>Sequencing the genomes of 1000 actinobacteria strains.</title>
        <authorList>
            <person name="Klenk H.-P."/>
        </authorList>
    </citation>
    <scope>NUCLEOTIDE SEQUENCE [LARGE SCALE GENOMIC DNA]</scope>
    <source>
        <strain evidence="2 3">DSM 21349</strain>
    </source>
</reference>
<protein>
    <recommendedName>
        <fullName evidence="4">DNA-directed RNA polymerase specialized sigma subunit, sigma24 family</fullName>
    </recommendedName>
</protein>
<keyword evidence="1" id="KW-0472">Membrane</keyword>
<proteinExistence type="predicted"/>
<keyword evidence="1" id="KW-1133">Transmembrane helix</keyword>
<dbReference type="SUPFAM" id="SSF82171">
    <property type="entry name" value="DPP6 N-terminal domain-like"/>
    <property type="match status" value="1"/>
</dbReference>
<gene>
    <name evidence="2" type="ORF">FB382_001220</name>
</gene>
<dbReference type="EMBL" id="JACGXA010000001">
    <property type="protein sequence ID" value="MBA8802929.1"/>
    <property type="molecule type" value="Genomic_DNA"/>
</dbReference>
<evidence type="ECO:0000313" key="3">
    <source>
        <dbReference type="Proteomes" id="UP000580910"/>
    </source>
</evidence>
<dbReference type="AlphaFoldDB" id="A0A7W3IYM7"/>
<feature type="transmembrane region" description="Helical" evidence="1">
    <location>
        <begin position="174"/>
        <end position="193"/>
    </location>
</feature>
<evidence type="ECO:0000313" key="2">
    <source>
        <dbReference type="EMBL" id="MBA8802929.1"/>
    </source>
</evidence>
<dbReference type="Proteomes" id="UP000580910">
    <property type="component" value="Unassembled WGS sequence"/>
</dbReference>
<keyword evidence="1" id="KW-0812">Transmembrane</keyword>
<sequence>MQQDSDFAAYLAARWPALVRTAVLLGCPRREAEDVVRDALARCHRGWERERHAGDIDARVHEALLEAVARAARRRTVWPHPGLGQPQPVLDLVPALDRLTPPVRAALVLEAVAGLDPDQLDRLLVASPGTSPAAGRPGPAEVRDAAAAIDVLAPPIDAVVITARDLRRRQLKQIAGATAAVLVLVGLGAWAGTRPPLAPAADRPHVTRAQNLAEVAWWANGVLHLPRVEVELPRVSSLVEVGEGAVIGDPSGAVSWVADDGAVTRIGDKAPLAPLVASDAHGWAAWVDPGSPGVTRLIVWDLAAGQELGHIDVAAHGPLADRLDDGPHPVGFDGARLYYAAADGEWSWQVPDGEQAGLGIPSLLAVSHGTRATAPGAGIHVEQTSYGVSFEVAGTDAQLSPAGEYLLTHRPTADNQLGTPLIYDTRSGDQIFTGLDPGDLAVAATLGPDDEVTYVVAHAADQPEAGEFVRQSFSGPYELRTCHLGERTCFTVTKFPHTGALPVLAH</sequence>
<comment type="caution">
    <text evidence="2">The sequence shown here is derived from an EMBL/GenBank/DDBJ whole genome shotgun (WGS) entry which is preliminary data.</text>
</comment>
<evidence type="ECO:0008006" key="4">
    <source>
        <dbReference type="Google" id="ProtNLM"/>
    </source>
</evidence>
<organism evidence="2 3">
    <name type="scientific">Nocardioides ginsengisegetis</name>
    <dbReference type="NCBI Taxonomy" id="661491"/>
    <lineage>
        <taxon>Bacteria</taxon>
        <taxon>Bacillati</taxon>
        <taxon>Actinomycetota</taxon>
        <taxon>Actinomycetes</taxon>
        <taxon>Propionibacteriales</taxon>
        <taxon>Nocardioidaceae</taxon>
        <taxon>Nocardioides</taxon>
    </lineage>
</organism>
<accession>A0A7W3IYM7</accession>
<name>A0A7W3IYM7_9ACTN</name>
<dbReference type="RefSeq" id="WP_182537641.1">
    <property type="nucleotide sequence ID" value="NZ_JACGXA010000001.1"/>
</dbReference>